<dbReference type="SUPFAM" id="SSF53098">
    <property type="entry name" value="Ribonuclease H-like"/>
    <property type="match status" value="1"/>
</dbReference>
<dbReference type="CDD" id="cd09279">
    <property type="entry name" value="RNase_HI_like"/>
    <property type="match status" value="1"/>
</dbReference>
<reference evidence="3" key="1">
    <citation type="submission" date="2016-06" db="EMBL/GenBank/DDBJ databases">
        <title>Parallel loss of symbiosis genes in relatives of nitrogen-fixing non-legume Parasponia.</title>
        <authorList>
            <person name="Van Velzen R."/>
            <person name="Holmer R."/>
            <person name="Bu F."/>
            <person name="Rutten L."/>
            <person name="Van Zeijl A."/>
            <person name="Liu W."/>
            <person name="Santuari L."/>
            <person name="Cao Q."/>
            <person name="Sharma T."/>
            <person name="Shen D."/>
            <person name="Roswanjaya Y."/>
            <person name="Wardhani T."/>
            <person name="Kalhor M.S."/>
            <person name="Jansen J."/>
            <person name="Van den Hoogen J."/>
            <person name="Gungor B."/>
            <person name="Hartog M."/>
            <person name="Hontelez J."/>
            <person name="Verver J."/>
            <person name="Yang W.-C."/>
            <person name="Schijlen E."/>
            <person name="Repin R."/>
            <person name="Schilthuizen M."/>
            <person name="Schranz E."/>
            <person name="Heidstra R."/>
            <person name="Miyata K."/>
            <person name="Fedorova E."/>
            <person name="Kohlen W."/>
            <person name="Bisseling T."/>
            <person name="Smit S."/>
            <person name="Geurts R."/>
        </authorList>
    </citation>
    <scope>NUCLEOTIDE SEQUENCE [LARGE SCALE GENOMIC DNA]</scope>
    <source>
        <strain evidence="3">cv. WU1-14</strain>
    </source>
</reference>
<dbReference type="InterPro" id="IPR012337">
    <property type="entry name" value="RNaseH-like_sf"/>
</dbReference>
<dbReference type="Proteomes" id="UP000237105">
    <property type="component" value="Unassembled WGS sequence"/>
</dbReference>
<sequence>KGQALADFITEFTYDVNVPIEVIKKPTTDLSKLWKLYVDESSNENGAGAGLVLISPEGHNIYCALHFKFSASNNEAEYEALIARLKLAREMKVEMIEVYSNSQLVICQIICDYQARGEKIMAYLKEVRRLFSTFITYNI</sequence>
<protein>
    <submittedName>
        <fullName evidence="2">Ribonuclease H</fullName>
    </submittedName>
</protein>
<dbReference type="InterPro" id="IPR002156">
    <property type="entry name" value="RNaseH_domain"/>
</dbReference>
<evidence type="ECO:0000313" key="3">
    <source>
        <dbReference type="Proteomes" id="UP000237105"/>
    </source>
</evidence>
<dbReference type="PANTHER" id="PTHR48475:SF2">
    <property type="entry name" value="RIBONUCLEASE H"/>
    <property type="match status" value="1"/>
</dbReference>
<keyword evidence="3" id="KW-1185">Reference proteome</keyword>
<dbReference type="GO" id="GO:0004523">
    <property type="term" value="F:RNA-DNA hybrid ribonuclease activity"/>
    <property type="evidence" value="ECO:0007669"/>
    <property type="project" value="InterPro"/>
</dbReference>
<dbReference type="EMBL" id="JXTB01000239">
    <property type="protein sequence ID" value="PON50978.1"/>
    <property type="molecule type" value="Genomic_DNA"/>
</dbReference>
<dbReference type="InterPro" id="IPR036397">
    <property type="entry name" value="RNaseH_sf"/>
</dbReference>
<feature type="domain" description="RNase H type-1" evidence="1">
    <location>
        <begin position="42"/>
        <end position="137"/>
    </location>
</feature>
<dbReference type="GO" id="GO:0003676">
    <property type="term" value="F:nucleic acid binding"/>
    <property type="evidence" value="ECO:0007669"/>
    <property type="project" value="InterPro"/>
</dbReference>
<dbReference type="Gene3D" id="3.30.420.10">
    <property type="entry name" value="Ribonuclease H-like superfamily/Ribonuclease H"/>
    <property type="match status" value="1"/>
</dbReference>
<comment type="caution">
    <text evidence="2">The sequence shown here is derived from an EMBL/GenBank/DDBJ whole genome shotgun (WGS) entry which is preliminary data.</text>
</comment>
<dbReference type="PANTHER" id="PTHR48475">
    <property type="entry name" value="RIBONUCLEASE H"/>
    <property type="match status" value="1"/>
</dbReference>
<organism evidence="2 3">
    <name type="scientific">Parasponia andersonii</name>
    <name type="common">Sponia andersonii</name>
    <dbReference type="NCBI Taxonomy" id="3476"/>
    <lineage>
        <taxon>Eukaryota</taxon>
        <taxon>Viridiplantae</taxon>
        <taxon>Streptophyta</taxon>
        <taxon>Embryophyta</taxon>
        <taxon>Tracheophyta</taxon>
        <taxon>Spermatophyta</taxon>
        <taxon>Magnoliopsida</taxon>
        <taxon>eudicotyledons</taxon>
        <taxon>Gunneridae</taxon>
        <taxon>Pentapetalae</taxon>
        <taxon>rosids</taxon>
        <taxon>fabids</taxon>
        <taxon>Rosales</taxon>
        <taxon>Cannabaceae</taxon>
        <taxon>Parasponia</taxon>
    </lineage>
</organism>
<gene>
    <name evidence="2" type="ORF">PanWU01x14_219890</name>
</gene>
<proteinExistence type="predicted"/>
<feature type="non-terminal residue" evidence="2">
    <location>
        <position position="1"/>
    </location>
</feature>
<dbReference type="AlphaFoldDB" id="A0A2P5BQ96"/>
<evidence type="ECO:0000313" key="2">
    <source>
        <dbReference type="EMBL" id="PON50978.1"/>
    </source>
</evidence>
<evidence type="ECO:0000259" key="1">
    <source>
        <dbReference type="Pfam" id="PF13456"/>
    </source>
</evidence>
<accession>A0A2P5BQ96</accession>
<name>A0A2P5BQ96_PARAD</name>
<dbReference type="OrthoDB" id="1166700at2759"/>
<dbReference type="Pfam" id="PF13456">
    <property type="entry name" value="RVT_3"/>
    <property type="match status" value="1"/>
</dbReference>